<feature type="transmembrane region" description="Helical" evidence="1">
    <location>
        <begin position="108"/>
        <end position="127"/>
    </location>
</feature>
<proteinExistence type="predicted"/>
<reference evidence="2 3" key="1">
    <citation type="submission" date="2023-07" db="EMBL/GenBank/DDBJ databases">
        <title>Sorghum-associated microbial communities from plants grown in Nebraska, USA.</title>
        <authorList>
            <person name="Schachtman D."/>
        </authorList>
    </citation>
    <scope>NUCLEOTIDE SEQUENCE [LARGE SCALE GENOMIC DNA]</scope>
    <source>
        <strain evidence="2 3">BE240</strain>
    </source>
</reference>
<feature type="transmembrane region" description="Helical" evidence="1">
    <location>
        <begin position="48"/>
        <end position="68"/>
    </location>
</feature>
<evidence type="ECO:0000256" key="1">
    <source>
        <dbReference type="SAM" id="Phobius"/>
    </source>
</evidence>
<dbReference type="Proteomes" id="UP001265550">
    <property type="component" value="Unassembled WGS sequence"/>
</dbReference>
<name>A0ABU1VBF6_9BURK</name>
<protein>
    <recommendedName>
        <fullName evidence="4">Integral membrane protein</fullName>
    </recommendedName>
</protein>
<sequence length="137" mass="13930">MSLISSLTSPSGLRRVLWADALSGSGSAALHLVLTGSLSSLLGLPGALLIGSGISLLAYVALAGSLALQTVPYRALLGALVLGNFAWVIGCLALLFGGLVSPTPLGQAYLVVQAVAVLVLAELQWMAMRRTRGATMA</sequence>
<gene>
    <name evidence="2" type="ORF">J2X09_002523</name>
</gene>
<keyword evidence="1" id="KW-1133">Transmembrane helix</keyword>
<comment type="caution">
    <text evidence="2">The sequence shown here is derived from an EMBL/GenBank/DDBJ whole genome shotgun (WGS) entry which is preliminary data.</text>
</comment>
<keyword evidence="1" id="KW-0472">Membrane</keyword>
<organism evidence="2 3">
    <name type="scientific">Hydrogenophaga laconesensis</name>
    <dbReference type="NCBI Taxonomy" id="1805971"/>
    <lineage>
        <taxon>Bacteria</taxon>
        <taxon>Pseudomonadati</taxon>
        <taxon>Pseudomonadota</taxon>
        <taxon>Betaproteobacteria</taxon>
        <taxon>Burkholderiales</taxon>
        <taxon>Comamonadaceae</taxon>
        <taxon>Hydrogenophaga</taxon>
    </lineage>
</organism>
<evidence type="ECO:0008006" key="4">
    <source>
        <dbReference type="Google" id="ProtNLM"/>
    </source>
</evidence>
<keyword evidence="1" id="KW-0812">Transmembrane</keyword>
<feature type="transmembrane region" description="Helical" evidence="1">
    <location>
        <begin position="75"/>
        <end position="96"/>
    </location>
</feature>
<evidence type="ECO:0000313" key="2">
    <source>
        <dbReference type="EMBL" id="MDR7094780.1"/>
    </source>
</evidence>
<keyword evidence="3" id="KW-1185">Reference proteome</keyword>
<dbReference type="RefSeq" id="WP_204733756.1">
    <property type="nucleotide sequence ID" value="NZ_JAVDWE010000006.1"/>
</dbReference>
<dbReference type="EMBL" id="JAVDWE010000006">
    <property type="protein sequence ID" value="MDR7094780.1"/>
    <property type="molecule type" value="Genomic_DNA"/>
</dbReference>
<evidence type="ECO:0000313" key="3">
    <source>
        <dbReference type="Proteomes" id="UP001265550"/>
    </source>
</evidence>
<accession>A0ABU1VBF6</accession>